<feature type="transmembrane region" description="Helical" evidence="1">
    <location>
        <begin position="12"/>
        <end position="28"/>
    </location>
</feature>
<organism evidence="2 3">
    <name type="scientific">Methylorubrum extorquens</name>
    <name type="common">Methylobacterium dichloromethanicum</name>
    <name type="synonym">Methylobacterium extorquens</name>
    <dbReference type="NCBI Taxonomy" id="408"/>
    <lineage>
        <taxon>Bacteria</taxon>
        <taxon>Pseudomonadati</taxon>
        <taxon>Pseudomonadota</taxon>
        <taxon>Alphaproteobacteria</taxon>
        <taxon>Hyphomicrobiales</taxon>
        <taxon>Methylobacteriaceae</taxon>
        <taxon>Methylorubrum</taxon>
    </lineage>
</organism>
<reference evidence="3" key="1">
    <citation type="submission" date="2017-10" db="EMBL/GenBank/DDBJ databases">
        <authorList>
            <person name="Regsiter A."/>
            <person name="William W."/>
        </authorList>
    </citation>
    <scope>NUCLEOTIDE SEQUENCE [LARGE SCALE GENOMIC DNA]</scope>
</reference>
<keyword evidence="1" id="KW-0472">Membrane</keyword>
<evidence type="ECO:0000313" key="2">
    <source>
        <dbReference type="EMBL" id="SOR28925.1"/>
    </source>
</evidence>
<accession>A0A2N9ANL3</accession>
<evidence type="ECO:0000313" key="3">
    <source>
        <dbReference type="Proteomes" id="UP000233769"/>
    </source>
</evidence>
<keyword evidence="1" id="KW-1133">Transmembrane helix</keyword>
<name>A0A2N9ANL3_METEX</name>
<evidence type="ECO:0000256" key="1">
    <source>
        <dbReference type="SAM" id="Phobius"/>
    </source>
</evidence>
<dbReference type="EMBL" id="LT962688">
    <property type="protein sequence ID" value="SOR28925.1"/>
    <property type="molecule type" value="Genomic_DNA"/>
</dbReference>
<sequence>MSQRIDDIKFMATMTFVTLFGTCLTALVG</sequence>
<dbReference type="AlphaFoldDB" id="A0A2N9ANL3"/>
<protein>
    <submittedName>
        <fullName evidence="2">Uncharacterized protein</fullName>
    </submittedName>
</protein>
<keyword evidence="1" id="KW-0812">Transmembrane</keyword>
<proteinExistence type="predicted"/>
<dbReference type="Proteomes" id="UP000233769">
    <property type="component" value="Chromosome tk0001"/>
</dbReference>
<gene>
    <name evidence="2" type="ORF">TK0001_2323</name>
</gene>